<gene>
    <name evidence="2" type="ORF">EAS64_31050</name>
</gene>
<dbReference type="OrthoDB" id="9758333at2"/>
<feature type="signal peptide" evidence="1">
    <location>
        <begin position="1"/>
        <end position="23"/>
    </location>
</feature>
<dbReference type="AlphaFoldDB" id="A0A6P2BSF5"/>
<feature type="chain" id="PRO_5026751212" description="Alpha-L-arabinofuranosidase" evidence="1">
    <location>
        <begin position="24"/>
        <end position="696"/>
    </location>
</feature>
<evidence type="ECO:0000313" key="3">
    <source>
        <dbReference type="Proteomes" id="UP000460272"/>
    </source>
</evidence>
<organism evidence="2 3">
    <name type="scientific">Trebonia kvetii</name>
    <dbReference type="NCBI Taxonomy" id="2480626"/>
    <lineage>
        <taxon>Bacteria</taxon>
        <taxon>Bacillati</taxon>
        <taxon>Actinomycetota</taxon>
        <taxon>Actinomycetes</taxon>
        <taxon>Streptosporangiales</taxon>
        <taxon>Treboniaceae</taxon>
        <taxon>Trebonia</taxon>
    </lineage>
</organism>
<evidence type="ECO:0000313" key="2">
    <source>
        <dbReference type="EMBL" id="TVZ01880.1"/>
    </source>
</evidence>
<accession>A0A6P2BSF5</accession>
<dbReference type="GO" id="GO:0000272">
    <property type="term" value="P:polysaccharide catabolic process"/>
    <property type="evidence" value="ECO:0007669"/>
    <property type="project" value="TreeGrafter"/>
</dbReference>
<dbReference type="Proteomes" id="UP000460272">
    <property type="component" value="Unassembled WGS sequence"/>
</dbReference>
<sequence length="696" mass="71000">MFAGAGVTLVVLAGAALPGAAGAAAGAPAASAAVTLGATPLGADVAPWDSVFSNSATFARVSPLLKAAGISQLHYGGGVTADLYNWQTNTDIQGCAPNTAFAEFTAKCANTDGVDFGLFSQKARSLGAQSFVTVNYGSGTPALAANWVTESAKAGEAVTNWEIGNESYGCWEVNNWLADPPENYHGYVAGDSTTCPDVTQGNDAGMQTMATSYAANAKHFITAMRNVEPNVRIGVPWAFGNTVGGASVNDNTTWNDTLFSTDGPDINFVDAHWYPFGFGGATDPTGVKKPSDYTVIQSVKTIPSLYAQIQAELNTYAPGAQVIVGETGVSYLPTNVPCTPAGALFAAGDVLEWLAAGAQTVDWWPLDNADNTTDQCVNPEEAMFTSTGAPTSAYYGYLLASKLAQPGAQLSVLSTSSPDVLAFQSVLPGGKVAVALINSSTTSTRKVTFGSSLAGSLAVQNYGPAAGTTLGKITTGPTTTAAAVAGGITLPIESIVVLSERTLKPSTMTLTGSASVKAGTKVTLNGKLALNGVAAPAGVSVKVTRKVTSGKGTSATLTAKTVSGGGFSVTDLPPATGSYAYQASYLSNSYLPASASYAVKITAAKPSLKLKLSATSVKPGQKITVTATLGAPHVNKTLVIYAQPKGGAKRVIKRATVNAKGQISVIYPVKANTTFTLVFGGDTWYTSGTLTAAVKA</sequence>
<dbReference type="InterPro" id="IPR017853">
    <property type="entry name" value="GH"/>
</dbReference>
<keyword evidence="1" id="KW-0732">Signal</keyword>
<protein>
    <recommendedName>
        <fullName evidence="4">Alpha-L-arabinofuranosidase</fullName>
    </recommendedName>
</protein>
<keyword evidence="3" id="KW-1185">Reference proteome</keyword>
<evidence type="ECO:0000256" key="1">
    <source>
        <dbReference type="SAM" id="SignalP"/>
    </source>
</evidence>
<evidence type="ECO:0008006" key="4">
    <source>
        <dbReference type="Google" id="ProtNLM"/>
    </source>
</evidence>
<comment type="caution">
    <text evidence="2">The sequence shown here is derived from an EMBL/GenBank/DDBJ whole genome shotgun (WGS) entry which is preliminary data.</text>
</comment>
<dbReference type="SUPFAM" id="SSF51445">
    <property type="entry name" value="(Trans)glycosidases"/>
    <property type="match status" value="1"/>
</dbReference>
<dbReference type="EMBL" id="RPFW01000006">
    <property type="protein sequence ID" value="TVZ01880.1"/>
    <property type="molecule type" value="Genomic_DNA"/>
</dbReference>
<proteinExistence type="predicted"/>
<dbReference type="PANTHER" id="PTHR43576">
    <property type="entry name" value="ALPHA-L-ARABINOFURANOSIDASE C-RELATED"/>
    <property type="match status" value="1"/>
</dbReference>
<name>A0A6P2BSF5_9ACTN</name>
<dbReference type="Gene3D" id="3.20.20.80">
    <property type="entry name" value="Glycosidases"/>
    <property type="match status" value="1"/>
</dbReference>
<dbReference type="RefSeq" id="WP_145858799.1">
    <property type="nucleotide sequence ID" value="NZ_RPFW01000006.1"/>
</dbReference>
<reference evidence="2 3" key="1">
    <citation type="submission" date="2018-11" db="EMBL/GenBank/DDBJ databases">
        <title>Trebonia kvetii gen.nov., sp.nov., a novel acidophilic actinobacterium, and proposal of the new actinobacterial family Treboniaceae fam. nov.</title>
        <authorList>
            <person name="Rapoport D."/>
            <person name="Sagova-Mareckova M."/>
            <person name="Sedlacek I."/>
            <person name="Provaznik J."/>
            <person name="Kralova S."/>
            <person name="Pavlinic D."/>
            <person name="Benes V."/>
            <person name="Kopecky J."/>
        </authorList>
    </citation>
    <scope>NUCLEOTIDE SEQUENCE [LARGE SCALE GENOMIC DNA]</scope>
    <source>
        <strain evidence="2 3">15Tr583</strain>
    </source>
</reference>